<dbReference type="PANTHER" id="PTHR32063">
    <property type="match status" value="1"/>
</dbReference>
<dbReference type="SUPFAM" id="SSF82714">
    <property type="entry name" value="Multidrug efflux transporter AcrB TolC docking domain, DN and DC subdomains"/>
    <property type="match status" value="1"/>
</dbReference>
<comment type="caution">
    <text evidence="1">The sequence shown here is derived from an EMBL/GenBank/DDBJ whole genome shotgun (WGS) entry which is preliminary data.</text>
</comment>
<dbReference type="GO" id="GO:0005886">
    <property type="term" value="C:plasma membrane"/>
    <property type="evidence" value="ECO:0007669"/>
    <property type="project" value="TreeGrafter"/>
</dbReference>
<dbReference type="Gene3D" id="3.30.2090.10">
    <property type="entry name" value="Multidrug efflux transporter AcrB TolC docking domain, DN and DC subdomains"/>
    <property type="match status" value="1"/>
</dbReference>
<protein>
    <submittedName>
        <fullName evidence="1">Acriflavin resistance protein</fullName>
    </submittedName>
</protein>
<dbReference type="GO" id="GO:0042910">
    <property type="term" value="F:xenobiotic transmembrane transporter activity"/>
    <property type="evidence" value="ECO:0007669"/>
    <property type="project" value="TreeGrafter"/>
</dbReference>
<accession>T0YEY3</accession>
<dbReference type="EMBL" id="AUZX01013970">
    <property type="protein sequence ID" value="EQD33961.1"/>
    <property type="molecule type" value="Genomic_DNA"/>
</dbReference>
<organism evidence="1">
    <name type="scientific">mine drainage metagenome</name>
    <dbReference type="NCBI Taxonomy" id="410659"/>
    <lineage>
        <taxon>unclassified sequences</taxon>
        <taxon>metagenomes</taxon>
        <taxon>ecological metagenomes</taxon>
    </lineage>
</organism>
<sequence>MREIKPTLDSVEGVQTAELLGARNFALRAWLDQNRMAANGVTAADVSAALAANNYLTSAGATKGQAVTVDLTAGTDLHSVEEFKRLVVKQTGLGLVHLEDVADVTLGSDNYDFNVAFDGQKSVFIGIKVAPNANVLEVAERVRKAFPALQAKLPAGLTGKIVYDSTEYITSAIHEVAKTLLEALVIVTAVYFSVPLGAPVP</sequence>
<dbReference type="InterPro" id="IPR001036">
    <property type="entry name" value="Acrflvin-R"/>
</dbReference>
<dbReference type="InterPro" id="IPR027463">
    <property type="entry name" value="AcrB_DN_DC_subdom"/>
</dbReference>
<dbReference type="Pfam" id="PF00873">
    <property type="entry name" value="ACR_tran"/>
    <property type="match status" value="1"/>
</dbReference>
<gene>
    <name evidence="1" type="ORF">B1A_18937</name>
</gene>
<dbReference type="Gene3D" id="1.20.1640.10">
    <property type="entry name" value="Multidrug efflux transporter AcrB transmembrane domain"/>
    <property type="match status" value="1"/>
</dbReference>
<dbReference type="PANTHER" id="PTHR32063:SF14">
    <property type="entry name" value="BLL4319 PROTEIN"/>
    <property type="match status" value="1"/>
</dbReference>
<dbReference type="Gene3D" id="3.30.70.1320">
    <property type="entry name" value="Multidrug efflux transporter AcrB pore domain like"/>
    <property type="match status" value="1"/>
</dbReference>
<dbReference type="AlphaFoldDB" id="T0YEY3"/>
<proteinExistence type="predicted"/>
<reference evidence="1" key="1">
    <citation type="submission" date="2013-08" db="EMBL/GenBank/DDBJ databases">
        <authorList>
            <person name="Mendez C."/>
            <person name="Richter M."/>
            <person name="Ferrer M."/>
            <person name="Sanchez J."/>
        </authorList>
    </citation>
    <scope>NUCLEOTIDE SEQUENCE</scope>
</reference>
<name>T0YEY3_9ZZZZ</name>
<reference evidence="1" key="2">
    <citation type="journal article" date="2014" name="ISME J.">
        <title>Microbial stratification in low pH oxic and suboxic macroscopic growths along an acid mine drainage.</title>
        <authorList>
            <person name="Mendez-Garcia C."/>
            <person name="Mesa V."/>
            <person name="Sprenger R.R."/>
            <person name="Richter M."/>
            <person name="Diez M.S."/>
            <person name="Solano J."/>
            <person name="Bargiela R."/>
            <person name="Golyshina O.V."/>
            <person name="Manteca A."/>
            <person name="Ramos J.L."/>
            <person name="Gallego J.R."/>
            <person name="Llorente I."/>
            <person name="Martins Dos Santos V.A."/>
            <person name="Jensen O.N."/>
            <person name="Pelaez A.I."/>
            <person name="Sanchez J."/>
            <person name="Ferrer M."/>
        </authorList>
    </citation>
    <scope>NUCLEOTIDE SEQUENCE</scope>
</reference>
<dbReference type="SUPFAM" id="SSF82693">
    <property type="entry name" value="Multidrug efflux transporter AcrB pore domain, PN1, PN2, PC1 and PC2 subdomains"/>
    <property type="match status" value="1"/>
</dbReference>
<evidence type="ECO:0000313" key="1">
    <source>
        <dbReference type="EMBL" id="EQD33961.1"/>
    </source>
</evidence>